<evidence type="ECO:0000256" key="1">
    <source>
        <dbReference type="ARBA" id="ARBA00001974"/>
    </source>
</evidence>
<evidence type="ECO:0000256" key="7">
    <source>
        <dbReference type="ARBA" id="ARBA00023002"/>
    </source>
</evidence>
<evidence type="ECO:0000313" key="11">
    <source>
        <dbReference type="EMBL" id="SPC34760.1"/>
    </source>
</evidence>
<dbReference type="Gene3D" id="3.20.20.220">
    <property type="match status" value="1"/>
</dbReference>
<evidence type="ECO:0000256" key="6">
    <source>
        <dbReference type="ARBA" id="ARBA00022827"/>
    </source>
</evidence>
<evidence type="ECO:0000256" key="4">
    <source>
        <dbReference type="ARBA" id="ARBA00022630"/>
    </source>
</evidence>
<dbReference type="Proteomes" id="UP000236248">
    <property type="component" value="Chromosome NCAV"/>
</dbReference>
<dbReference type="GO" id="GO:0000166">
    <property type="term" value="F:nucleotide binding"/>
    <property type="evidence" value="ECO:0007669"/>
    <property type="project" value="UniProtKB-KW"/>
</dbReference>
<keyword evidence="12" id="KW-1185">Reference proteome</keyword>
<evidence type="ECO:0000256" key="9">
    <source>
        <dbReference type="ARBA" id="ARBA00048779"/>
    </source>
</evidence>
<comment type="cofactor">
    <cofactor evidence="1">
        <name>FAD</name>
        <dbReference type="ChEBI" id="CHEBI:57692"/>
    </cofactor>
</comment>
<sequence length="283" mass="32417">MSIYEHLVLKMARRWIAGSSMQEALEYARQANSIGMKAIINCLGEHSISKDEAKSSTDEYIRLVDAIHSSGIDGSISVKLTQIGLDVDYDTCNGNLIGIIRHASMYGMFIWIDMESSPYYEHTVSMYLDMLKHYRNIGLAYQAYIKEHSLDIMHILESGGIVRLVKGAYREDASIAYRSKRHVNASFRRLMRILFKHSKGMFAIATHDNALIEEAIALSKEHQGKEFEFQMLKGIRDDLKHMLVRQGFKVAEYIPYGINISGYVYRRIRERPSNLLLLARSLL</sequence>
<feature type="domain" description="Proline dehydrogenase" evidence="10">
    <location>
        <begin position="26"/>
        <end position="271"/>
    </location>
</feature>
<dbReference type="InterPro" id="IPR015659">
    <property type="entry name" value="Proline_oxidase"/>
</dbReference>
<dbReference type="PANTHER" id="PTHR13914:SF0">
    <property type="entry name" value="PROLINE DEHYDROGENASE 1, MITOCHONDRIAL"/>
    <property type="match status" value="1"/>
</dbReference>
<evidence type="ECO:0000259" key="10">
    <source>
        <dbReference type="Pfam" id="PF01619"/>
    </source>
</evidence>
<evidence type="ECO:0000256" key="5">
    <source>
        <dbReference type="ARBA" id="ARBA00022741"/>
    </source>
</evidence>
<dbReference type="KEGG" id="ncv:NCAV_1596"/>
<keyword evidence="5" id="KW-0547">Nucleotide-binding</keyword>
<keyword evidence="7 11" id="KW-0560">Oxidoreductase</keyword>
<protein>
    <recommendedName>
        <fullName evidence="3">proline dehydrogenase</fullName>
        <ecNumber evidence="3">1.5.5.2</ecNumber>
    </recommendedName>
</protein>
<dbReference type="GO" id="GO:0010133">
    <property type="term" value="P:L-proline catabolic process to L-glutamate"/>
    <property type="evidence" value="ECO:0007669"/>
    <property type="project" value="UniProtKB-UniPathway"/>
</dbReference>
<dbReference type="UniPathway" id="UPA00261">
    <property type="reaction ID" value="UER00373"/>
</dbReference>
<dbReference type="Pfam" id="PF01619">
    <property type="entry name" value="Pro_dh"/>
    <property type="match status" value="1"/>
</dbReference>
<evidence type="ECO:0000256" key="3">
    <source>
        <dbReference type="ARBA" id="ARBA00012695"/>
    </source>
</evidence>
<dbReference type="InterPro" id="IPR002872">
    <property type="entry name" value="Proline_DH_dom"/>
</dbReference>
<comment type="catalytic activity">
    <reaction evidence="9">
        <text>L-proline + a quinone = (S)-1-pyrroline-5-carboxylate + a quinol + H(+)</text>
        <dbReference type="Rhea" id="RHEA:23784"/>
        <dbReference type="ChEBI" id="CHEBI:15378"/>
        <dbReference type="ChEBI" id="CHEBI:17388"/>
        <dbReference type="ChEBI" id="CHEBI:24646"/>
        <dbReference type="ChEBI" id="CHEBI:60039"/>
        <dbReference type="ChEBI" id="CHEBI:132124"/>
        <dbReference type="EC" id="1.5.5.2"/>
    </reaction>
</comment>
<dbReference type="InterPro" id="IPR029041">
    <property type="entry name" value="FAD-linked_oxidoreductase-like"/>
</dbReference>
<dbReference type="InterPro" id="IPR008219">
    <property type="entry name" value="PRODH_bac_arc"/>
</dbReference>
<keyword evidence="8" id="KW-0642">Proline metabolism</keyword>
<reference evidence="12" key="1">
    <citation type="submission" date="2018-01" db="EMBL/GenBank/DDBJ databases">
        <authorList>
            <person name="Kerou L M."/>
        </authorList>
    </citation>
    <scope>NUCLEOTIDE SEQUENCE [LARGE SCALE GENOMIC DNA]</scope>
    <source>
        <strain evidence="12">SCU2</strain>
    </source>
</reference>
<dbReference type="EC" id="1.5.5.2" evidence="3"/>
<organism evidence="11 12">
    <name type="scientific">Candidatus Nitrosocaldus cavascurensis</name>
    <dbReference type="NCBI Taxonomy" id="2058097"/>
    <lineage>
        <taxon>Archaea</taxon>
        <taxon>Nitrososphaerota</taxon>
        <taxon>Nitrososphaeria</taxon>
        <taxon>Candidatus Nitrosocaldales</taxon>
        <taxon>Candidatus Nitrosocaldaceae</taxon>
        <taxon>Candidatus Nitrosocaldus</taxon>
    </lineage>
</organism>
<dbReference type="EMBL" id="LT981265">
    <property type="protein sequence ID" value="SPC34760.1"/>
    <property type="molecule type" value="Genomic_DNA"/>
</dbReference>
<dbReference type="AlphaFoldDB" id="A0A2K5ASY0"/>
<dbReference type="PIRSF" id="PIRSF000196">
    <property type="entry name" value="Pro_dehydrog"/>
    <property type="match status" value="1"/>
</dbReference>
<dbReference type="RefSeq" id="WP_158648658.1">
    <property type="nucleotide sequence ID" value="NZ_LT981265.1"/>
</dbReference>
<evidence type="ECO:0000313" key="12">
    <source>
        <dbReference type="Proteomes" id="UP000236248"/>
    </source>
</evidence>
<proteinExistence type="predicted"/>
<dbReference type="SUPFAM" id="SSF51730">
    <property type="entry name" value="FAD-linked oxidoreductase"/>
    <property type="match status" value="1"/>
</dbReference>
<name>A0A2K5ASY0_9ARCH</name>
<keyword evidence="6" id="KW-0274">FAD</keyword>
<dbReference type="GO" id="GO:0004657">
    <property type="term" value="F:proline dehydrogenase activity"/>
    <property type="evidence" value="ECO:0007669"/>
    <property type="project" value="UniProtKB-EC"/>
</dbReference>
<keyword evidence="4" id="KW-0285">Flavoprotein</keyword>
<gene>
    <name evidence="11" type="primary">putB</name>
    <name evidence="11" type="ORF">NCAV_1596</name>
</gene>
<dbReference type="GeneID" id="41595587"/>
<comment type="pathway">
    <text evidence="2">Amino-acid degradation; L-proline degradation into L-glutamate; L-glutamate from L-proline: step 1/2.</text>
</comment>
<accession>A0A2K5ASY0</accession>
<evidence type="ECO:0000256" key="8">
    <source>
        <dbReference type="ARBA" id="ARBA00023062"/>
    </source>
</evidence>
<evidence type="ECO:0000256" key="2">
    <source>
        <dbReference type="ARBA" id="ARBA00004739"/>
    </source>
</evidence>
<dbReference type="PANTHER" id="PTHR13914">
    <property type="entry name" value="PROLINE OXIDASE"/>
    <property type="match status" value="1"/>
</dbReference>